<keyword evidence="11" id="KW-0206">Cytoskeleton</keyword>
<keyword evidence="4" id="KW-0217">Developmental protein</keyword>
<keyword evidence="7" id="KW-0970">Cilium biogenesis/degradation</keyword>
<reference evidence="14" key="1">
    <citation type="submission" date="2022-11" db="UniProtKB">
        <authorList>
            <consortium name="WormBaseParasite"/>
        </authorList>
    </citation>
    <scope>IDENTIFICATION</scope>
</reference>
<keyword evidence="6" id="KW-0493">Microtubule</keyword>
<name>A0A915HD82_ROMCU</name>
<dbReference type="GO" id="GO:0005930">
    <property type="term" value="C:axoneme"/>
    <property type="evidence" value="ECO:0007669"/>
    <property type="project" value="TreeGrafter"/>
</dbReference>
<keyword evidence="12" id="KW-0966">Cell projection</keyword>
<dbReference type="WBParaSite" id="nRc.2.0.1.t00030-RA">
    <property type="protein sequence ID" value="nRc.2.0.1.t00030-RA"/>
    <property type="gene ID" value="nRc.2.0.1.g00030"/>
</dbReference>
<keyword evidence="9" id="KW-0969">Cilium</keyword>
<keyword evidence="13" id="KW-1185">Reference proteome</keyword>
<dbReference type="Pfam" id="PF00071">
    <property type="entry name" value="Ras"/>
    <property type="match status" value="1"/>
</dbReference>
<organism evidence="13 14">
    <name type="scientific">Romanomermis culicivorax</name>
    <name type="common">Nematode worm</name>
    <dbReference type="NCBI Taxonomy" id="13658"/>
    <lineage>
        <taxon>Eukaryota</taxon>
        <taxon>Metazoa</taxon>
        <taxon>Ecdysozoa</taxon>
        <taxon>Nematoda</taxon>
        <taxon>Enoplea</taxon>
        <taxon>Dorylaimia</taxon>
        <taxon>Mermithida</taxon>
        <taxon>Mermithoidea</taxon>
        <taxon>Mermithidae</taxon>
        <taxon>Romanomermis</taxon>
    </lineage>
</organism>
<evidence type="ECO:0000256" key="6">
    <source>
        <dbReference type="ARBA" id="ARBA00022701"/>
    </source>
</evidence>
<accession>A0A915HD82</accession>
<protein>
    <recommendedName>
        <fullName evidence="3">Cytoplasmic dynein 2 light intermediate chain 1</fullName>
    </recommendedName>
</protein>
<keyword evidence="10" id="KW-0505">Motor protein</keyword>
<keyword evidence="8" id="KW-0243">Dynein</keyword>
<dbReference type="GO" id="GO:0035721">
    <property type="term" value="P:intraciliary retrograde transport"/>
    <property type="evidence" value="ECO:0007669"/>
    <property type="project" value="InterPro"/>
</dbReference>
<evidence type="ECO:0000256" key="2">
    <source>
        <dbReference type="ARBA" id="ARBA00006831"/>
    </source>
</evidence>
<proteinExistence type="inferred from homology"/>
<evidence type="ECO:0000256" key="7">
    <source>
        <dbReference type="ARBA" id="ARBA00022794"/>
    </source>
</evidence>
<evidence type="ECO:0000256" key="1">
    <source>
        <dbReference type="ARBA" id="ARBA00004120"/>
    </source>
</evidence>
<evidence type="ECO:0000256" key="9">
    <source>
        <dbReference type="ARBA" id="ARBA00023069"/>
    </source>
</evidence>
<keyword evidence="5" id="KW-0963">Cytoplasm</keyword>
<comment type="subcellular location">
    <subcellularLocation>
        <location evidence="1">Cytoplasm</location>
        <location evidence="1">Cytoskeleton</location>
        <location evidence="1">Cilium basal body</location>
    </subcellularLocation>
</comment>
<evidence type="ECO:0000313" key="14">
    <source>
        <dbReference type="WBParaSite" id="nRc.2.0.1.t00030-RA"/>
    </source>
</evidence>
<evidence type="ECO:0000256" key="3">
    <source>
        <dbReference type="ARBA" id="ARBA00018863"/>
    </source>
</evidence>
<evidence type="ECO:0000256" key="5">
    <source>
        <dbReference type="ARBA" id="ARBA00022490"/>
    </source>
</evidence>
<evidence type="ECO:0000256" key="11">
    <source>
        <dbReference type="ARBA" id="ARBA00023212"/>
    </source>
</evidence>
<dbReference type="Proteomes" id="UP000887565">
    <property type="component" value="Unplaced"/>
</dbReference>
<evidence type="ECO:0000256" key="12">
    <source>
        <dbReference type="ARBA" id="ARBA00023273"/>
    </source>
</evidence>
<sequence>MSIWDMAREKLKEVAKVKEESFDPANSYSQDETHIVIFGSKGCGKTSLILRFLEKDEQARATIGLEYMYGRRSKGNGKEVGHIWELAGNLSNANLLAIPINERNIGCFNRIDV</sequence>
<dbReference type="AlphaFoldDB" id="A0A915HD82"/>
<evidence type="ECO:0000256" key="10">
    <source>
        <dbReference type="ARBA" id="ARBA00023175"/>
    </source>
</evidence>
<evidence type="ECO:0000313" key="13">
    <source>
        <dbReference type="Proteomes" id="UP000887565"/>
    </source>
</evidence>
<comment type="similarity">
    <text evidence="2">Belongs to the dynein light intermediate chain family.</text>
</comment>
<dbReference type="GO" id="GO:0035735">
    <property type="term" value="P:intraciliary transport involved in cilium assembly"/>
    <property type="evidence" value="ECO:0007669"/>
    <property type="project" value="InterPro"/>
</dbReference>
<dbReference type="GO" id="GO:0005868">
    <property type="term" value="C:cytoplasmic dynein complex"/>
    <property type="evidence" value="ECO:0007669"/>
    <property type="project" value="InterPro"/>
</dbReference>
<evidence type="ECO:0000256" key="4">
    <source>
        <dbReference type="ARBA" id="ARBA00022473"/>
    </source>
</evidence>
<dbReference type="GO" id="GO:0005525">
    <property type="term" value="F:GTP binding"/>
    <property type="evidence" value="ECO:0007669"/>
    <property type="project" value="InterPro"/>
</dbReference>
<dbReference type="InterPro" id="IPR027417">
    <property type="entry name" value="P-loop_NTPase"/>
</dbReference>
<dbReference type="InterPro" id="IPR040045">
    <property type="entry name" value="DYNC2LI1"/>
</dbReference>
<dbReference type="PANTHER" id="PTHR13236:SF0">
    <property type="entry name" value="CYTOPLASMIC DYNEIN 2 LIGHT INTERMEDIATE CHAIN 1"/>
    <property type="match status" value="1"/>
</dbReference>
<dbReference type="GO" id="GO:0045504">
    <property type="term" value="F:dynein heavy chain binding"/>
    <property type="evidence" value="ECO:0007669"/>
    <property type="project" value="TreeGrafter"/>
</dbReference>
<dbReference type="Gene3D" id="3.40.50.300">
    <property type="entry name" value="P-loop containing nucleotide triphosphate hydrolases"/>
    <property type="match status" value="1"/>
</dbReference>
<dbReference type="InterPro" id="IPR001806">
    <property type="entry name" value="Small_GTPase"/>
</dbReference>
<dbReference type="PANTHER" id="PTHR13236">
    <property type="entry name" value="DYNEIN 2 LIGHT INTERMEDIATE CHAIN, ISOFORM 2"/>
    <property type="match status" value="1"/>
</dbReference>
<evidence type="ECO:0000256" key="8">
    <source>
        <dbReference type="ARBA" id="ARBA00023017"/>
    </source>
</evidence>
<dbReference type="GO" id="GO:0005874">
    <property type="term" value="C:microtubule"/>
    <property type="evidence" value="ECO:0007669"/>
    <property type="project" value="UniProtKB-KW"/>
</dbReference>
<dbReference type="SUPFAM" id="SSF52540">
    <property type="entry name" value="P-loop containing nucleoside triphosphate hydrolases"/>
    <property type="match status" value="1"/>
</dbReference>
<dbReference type="GO" id="GO:0003924">
    <property type="term" value="F:GTPase activity"/>
    <property type="evidence" value="ECO:0007669"/>
    <property type="project" value="InterPro"/>
</dbReference>
<dbReference type="GO" id="GO:0036064">
    <property type="term" value="C:ciliary basal body"/>
    <property type="evidence" value="ECO:0007669"/>
    <property type="project" value="TreeGrafter"/>
</dbReference>